<evidence type="ECO:0000313" key="2">
    <source>
        <dbReference type="EMBL" id="QPH53163.1"/>
    </source>
</evidence>
<dbReference type="InterPro" id="IPR037401">
    <property type="entry name" value="SnoaL-like"/>
</dbReference>
<dbReference type="RefSeq" id="WP_196102374.1">
    <property type="nucleotide sequence ID" value="NZ_CP064942.1"/>
</dbReference>
<dbReference type="EMBL" id="CP064942">
    <property type="protein sequence ID" value="QPH53163.1"/>
    <property type="molecule type" value="Genomic_DNA"/>
</dbReference>
<dbReference type="KEGG" id="poz:I0K15_15340"/>
<reference evidence="2 3" key="1">
    <citation type="submission" date="2020-11" db="EMBL/GenBank/DDBJ databases">
        <title>Description of Pontivivens ytuae sp. nov. isolated from deep sea sediment of Mariana Trench.</title>
        <authorList>
            <person name="Wang Z."/>
            <person name="Sun Q.-L."/>
            <person name="Xu X.-D."/>
            <person name="Tang Y.-Z."/>
            <person name="Zhang J."/>
        </authorList>
    </citation>
    <scope>NUCLEOTIDE SEQUENCE [LARGE SCALE GENOMIC DNA]</scope>
    <source>
        <strain evidence="2 3">MT2928</strain>
    </source>
</reference>
<name>A0A7S9QBH4_9RHOB</name>
<evidence type="ECO:0000259" key="1">
    <source>
        <dbReference type="Pfam" id="PF12680"/>
    </source>
</evidence>
<dbReference type="AlphaFoldDB" id="A0A7S9QBH4"/>
<gene>
    <name evidence="2" type="ORF">I0K15_15340</name>
</gene>
<sequence length="125" mass="13798">MRDLPEVVVRYLSAYNKRDVEGMLACLSEDVSFRNISSGSETVELTGRAAFEKLARQGAAAFSARRQSVLNYIVVDDLSVLDIEFTATVAQDMENGWRAGQELRFSGASAFTVRDGLIVRLVDES</sequence>
<dbReference type="Pfam" id="PF12680">
    <property type="entry name" value="SnoaL_2"/>
    <property type="match status" value="1"/>
</dbReference>
<dbReference type="InterPro" id="IPR032710">
    <property type="entry name" value="NTF2-like_dom_sf"/>
</dbReference>
<protein>
    <submittedName>
        <fullName evidence="2">Nuclear transport factor 2 family protein</fullName>
    </submittedName>
</protein>
<dbReference type="Gene3D" id="3.10.450.50">
    <property type="match status" value="1"/>
</dbReference>
<proteinExistence type="predicted"/>
<organism evidence="2 3">
    <name type="scientific">Pontivivens ytuae</name>
    <dbReference type="NCBI Taxonomy" id="2789856"/>
    <lineage>
        <taxon>Bacteria</taxon>
        <taxon>Pseudomonadati</taxon>
        <taxon>Pseudomonadota</taxon>
        <taxon>Alphaproteobacteria</taxon>
        <taxon>Rhodobacterales</taxon>
        <taxon>Paracoccaceae</taxon>
        <taxon>Pontivivens</taxon>
    </lineage>
</organism>
<dbReference type="SUPFAM" id="SSF54427">
    <property type="entry name" value="NTF2-like"/>
    <property type="match status" value="1"/>
</dbReference>
<accession>A0A7S9QBH4</accession>
<keyword evidence="3" id="KW-1185">Reference proteome</keyword>
<evidence type="ECO:0000313" key="3">
    <source>
        <dbReference type="Proteomes" id="UP000594800"/>
    </source>
</evidence>
<feature type="domain" description="SnoaL-like" evidence="1">
    <location>
        <begin position="8"/>
        <end position="120"/>
    </location>
</feature>
<dbReference type="Proteomes" id="UP000594800">
    <property type="component" value="Chromosome"/>
</dbReference>